<protein>
    <submittedName>
        <fullName evidence="2">SANT and BTB domain regulator of CSR</fullName>
    </submittedName>
</protein>
<keyword evidence="3" id="KW-1185">Reference proteome</keyword>
<gene>
    <name evidence="2" type="primary">SANBR</name>
</gene>
<accession>A0A8U7MAG1</accession>
<name>A0A8U7MAG1_CORMO</name>
<feature type="region of interest" description="Disordered" evidence="1">
    <location>
        <begin position="607"/>
        <end position="632"/>
    </location>
</feature>
<feature type="region of interest" description="Disordered" evidence="1">
    <location>
        <begin position="502"/>
        <end position="536"/>
    </location>
</feature>
<dbReference type="InterPro" id="IPR011333">
    <property type="entry name" value="SKP1/BTB/POZ_sf"/>
</dbReference>
<dbReference type="Gene3D" id="3.30.710.10">
    <property type="entry name" value="Potassium Channel Kv1.1, Chain A"/>
    <property type="match status" value="1"/>
</dbReference>
<sequence>MSRGFSENNNFPYDNNQMVLDMILCSLIGVPQPIDWDSVARLVPGYTSKECAKRFDELKSSGSSPVDNQYNPLMAAGGSPVETLATYIKSSLLDTQTEFQEPAIGQDSITITGRPSAASTRSCSSESEKGPVYNSGESTDETQGPNMVIHVCDEAKNLKEDFVCPRDLLISEMKYFAEYLSVDAQRWEEVDISVHCDVHIFDWLIRYVKRNSKESEANEMPTLEPSNVTSILISSEFLKMDSLVEKCIHYCHENMNAIVATPCNMNCINANLVTHIADLFRHNEVEELKDKRDKFKSKLFCKKIERLFDPEYVNPDSRGNAATLYRYGVFSLLFQYRIETQCNQSFLCTEFSHCQYHSQPVLYPGVASALGSTGTGVYPCCNQKVLRFDPTTLPKGCKVRDHMVELPPESEDGDALPSQSEDGDALPSQTTQILNDLLHHRDVIVVPFTKDENSDSGIGLSDDKGLECDVLVEPNTPWGPKTGEINAVSIFLPLAGRKEKLKKSYRHPKKVVSSPSVQKKEKLSDKSSSRDASPFIVSMQQNKWDASRSLRFNQDAQREDDQRRMSEITGHLIKMRLGDLERVKSKDSKEYAGGIYSRLEAQIKASAQVSARQSNAEKNPRSKARFGPGRPT</sequence>
<reference evidence="3" key="1">
    <citation type="submission" date="2019-10" db="EMBL/GenBank/DDBJ databases">
        <title>Corvus moneduloides (New Caledonian crow) genome, bCorMon1, primary haplotype.</title>
        <authorList>
            <person name="Rutz C."/>
            <person name="Fungtammasan C."/>
            <person name="Mountcastle J."/>
            <person name="Formenti G."/>
            <person name="Chow W."/>
            <person name="Howe K."/>
            <person name="Steele M.P."/>
            <person name="Fernandes J."/>
            <person name="Gilbert M.T.P."/>
            <person name="Fedrigo O."/>
            <person name="Jarvis E.D."/>
            <person name="Gemmell N."/>
        </authorList>
    </citation>
    <scope>NUCLEOTIDE SEQUENCE [LARGE SCALE GENOMIC DNA]</scope>
</reference>
<feature type="region of interest" description="Disordered" evidence="1">
    <location>
        <begin position="407"/>
        <end position="427"/>
    </location>
</feature>
<reference evidence="2" key="2">
    <citation type="submission" date="2025-08" db="UniProtKB">
        <authorList>
            <consortium name="Ensembl"/>
        </authorList>
    </citation>
    <scope>IDENTIFICATION</scope>
</reference>
<evidence type="ECO:0000313" key="3">
    <source>
        <dbReference type="Proteomes" id="UP000694553"/>
    </source>
</evidence>
<feature type="region of interest" description="Disordered" evidence="1">
    <location>
        <begin position="103"/>
        <end position="146"/>
    </location>
</feature>
<feature type="compositionally biased region" description="Polar residues" evidence="1">
    <location>
        <begin position="135"/>
        <end position="145"/>
    </location>
</feature>
<dbReference type="Proteomes" id="UP000694553">
    <property type="component" value="Unassembled WGS sequence"/>
</dbReference>
<dbReference type="Ensembl" id="ENSCMUT00000032860.1">
    <property type="protein sequence ID" value="ENSCMUP00000035002.1"/>
    <property type="gene ID" value="ENSCMUG00000015404.2"/>
</dbReference>
<reference evidence="2" key="3">
    <citation type="submission" date="2025-09" db="UniProtKB">
        <authorList>
            <consortium name="Ensembl"/>
        </authorList>
    </citation>
    <scope>IDENTIFICATION</scope>
</reference>
<proteinExistence type="predicted"/>
<dbReference type="AlphaFoldDB" id="A0A8U7MAG1"/>
<dbReference type="Pfam" id="PF11822">
    <property type="entry name" value="BTB_SANBR"/>
    <property type="match status" value="1"/>
</dbReference>
<organism evidence="2 3">
    <name type="scientific">Corvus moneduloides</name>
    <name type="common">New Caledonian crow</name>
    <dbReference type="NCBI Taxonomy" id="1196302"/>
    <lineage>
        <taxon>Eukaryota</taxon>
        <taxon>Metazoa</taxon>
        <taxon>Chordata</taxon>
        <taxon>Craniata</taxon>
        <taxon>Vertebrata</taxon>
        <taxon>Euteleostomi</taxon>
        <taxon>Archelosauria</taxon>
        <taxon>Archosauria</taxon>
        <taxon>Dinosauria</taxon>
        <taxon>Saurischia</taxon>
        <taxon>Theropoda</taxon>
        <taxon>Coelurosauria</taxon>
        <taxon>Aves</taxon>
        <taxon>Neognathae</taxon>
        <taxon>Neoaves</taxon>
        <taxon>Telluraves</taxon>
        <taxon>Australaves</taxon>
        <taxon>Passeriformes</taxon>
        <taxon>Corvoidea</taxon>
        <taxon>Corvidae</taxon>
        <taxon>Corvus</taxon>
    </lineage>
</organism>
<dbReference type="InterPro" id="IPR045902">
    <property type="entry name" value="SANBR-like"/>
</dbReference>
<dbReference type="PANTHER" id="PTHR20946:SF0">
    <property type="entry name" value="SANT AND BTB DOMAIN REGULATOR OF CLASS SWITCH RECOMBINATION"/>
    <property type="match status" value="1"/>
</dbReference>
<feature type="compositionally biased region" description="Low complexity" evidence="1">
    <location>
        <begin position="116"/>
        <end position="125"/>
    </location>
</feature>
<dbReference type="InterPro" id="IPR021777">
    <property type="entry name" value="SANBR_BTB"/>
</dbReference>
<dbReference type="CDD" id="cd14733">
    <property type="entry name" value="BACK"/>
    <property type="match status" value="1"/>
</dbReference>
<feature type="compositionally biased region" description="Polar residues" evidence="1">
    <location>
        <begin position="607"/>
        <end position="617"/>
    </location>
</feature>
<evidence type="ECO:0000256" key="1">
    <source>
        <dbReference type="SAM" id="MobiDB-lite"/>
    </source>
</evidence>
<dbReference type="PANTHER" id="PTHR20946">
    <property type="entry name" value="SANT AND BTB DOMAIN REGULATOR OF CLASS SWITCH RECOMBINATION"/>
    <property type="match status" value="1"/>
</dbReference>
<feature type="compositionally biased region" description="Basic and acidic residues" evidence="1">
    <location>
        <begin position="518"/>
        <end position="529"/>
    </location>
</feature>
<evidence type="ECO:0000313" key="2">
    <source>
        <dbReference type="Ensembl" id="ENSCMUP00000035002.1"/>
    </source>
</evidence>